<dbReference type="EnsemblPlants" id="Ma03_t02850.1">
    <property type="protein sequence ID" value="Ma03_p02850.1"/>
    <property type="gene ID" value="Ma03_g02850"/>
</dbReference>
<reference evidence="1" key="1">
    <citation type="submission" date="2021-05" db="UniProtKB">
        <authorList>
            <consortium name="EnsemblPlants"/>
        </authorList>
    </citation>
    <scope>IDENTIFICATION</scope>
    <source>
        <strain evidence="1">subsp. malaccensis</strain>
    </source>
</reference>
<accession>A0A804I7T5</accession>
<evidence type="ECO:0000313" key="1">
    <source>
        <dbReference type="EnsemblPlants" id="Ma03_p02850.1"/>
    </source>
</evidence>
<dbReference type="Gramene" id="Ma03_t02850.1">
    <property type="protein sequence ID" value="Ma03_p02850.1"/>
    <property type="gene ID" value="Ma03_g02850"/>
</dbReference>
<organism evidence="1 2">
    <name type="scientific">Musa acuminata subsp. malaccensis</name>
    <name type="common">Wild banana</name>
    <name type="synonym">Musa malaccensis</name>
    <dbReference type="NCBI Taxonomy" id="214687"/>
    <lineage>
        <taxon>Eukaryota</taxon>
        <taxon>Viridiplantae</taxon>
        <taxon>Streptophyta</taxon>
        <taxon>Embryophyta</taxon>
        <taxon>Tracheophyta</taxon>
        <taxon>Spermatophyta</taxon>
        <taxon>Magnoliopsida</taxon>
        <taxon>Liliopsida</taxon>
        <taxon>Zingiberales</taxon>
        <taxon>Musaceae</taxon>
        <taxon>Musa</taxon>
    </lineage>
</organism>
<dbReference type="Proteomes" id="UP000012960">
    <property type="component" value="Unplaced"/>
</dbReference>
<keyword evidence="2" id="KW-1185">Reference proteome</keyword>
<sequence length="60" mass="6797">MFRWFSHLTDIDSKEEEAVAVMAAASPPTPTTSSSPQVRQLSCTKCFVALWFCYRTTSMF</sequence>
<proteinExistence type="predicted"/>
<name>A0A804I7T5_MUSAM</name>
<dbReference type="AlphaFoldDB" id="A0A804I7T5"/>
<protein>
    <submittedName>
        <fullName evidence="1">Uncharacterized protein</fullName>
    </submittedName>
</protein>
<dbReference type="InParanoid" id="A0A804I7T5"/>
<evidence type="ECO:0000313" key="2">
    <source>
        <dbReference type="Proteomes" id="UP000012960"/>
    </source>
</evidence>